<organism evidence="1 2">
    <name type="scientific">Pleurodeles waltl</name>
    <name type="common">Iberian ribbed newt</name>
    <dbReference type="NCBI Taxonomy" id="8319"/>
    <lineage>
        <taxon>Eukaryota</taxon>
        <taxon>Metazoa</taxon>
        <taxon>Chordata</taxon>
        <taxon>Craniata</taxon>
        <taxon>Vertebrata</taxon>
        <taxon>Euteleostomi</taxon>
        <taxon>Amphibia</taxon>
        <taxon>Batrachia</taxon>
        <taxon>Caudata</taxon>
        <taxon>Salamandroidea</taxon>
        <taxon>Salamandridae</taxon>
        <taxon>Pleurodelinae</taxon>
        <taxon>Pleurodeles</taxon>
    </lineage>
</organism>
<protein>
    <submittedName>
        <fullName evidence="1">Uncharacterized protein</fullName>
    </submittedName>
</protein>
<dbReference type="Proteomes" id="UP001066276">
    <property type="component" value="Chromosome 5"/>
</dbReference>
<reference evidence="1" key="1">
    <citation type="journal article" date="2022" name="bioRxiv">
        <title>Sequencing and chromosome-scale assembly of the giantPleurodeles waltlgenome.</title>
        <authorList>
            <person name="Brown T."/>
            <person name="Elewa A."/>
            <person name="Iarovenko S."/>
            <person name="Subramanian E."/>
            <person name="Araus A.J."/>
            <person name="Petzold A."/>
            <person name="Susuki M."/>
            <person name="Suzuki K.-i.T."/>
            <person name="Hayashi T."/>
            <person name="Toyoda A."/>
            <person name="Oliveira C."/>
            <person name="Osipova E."/>
            <person name="Leigh N.D."/>
            <person name="Simon A."/>
            <person name="Yun M.H."/>
        </authorList>
    </citation>
    <scope>NUCLEOTIDE SEQUENCE</scope>
    <source>
        <strain evidence="1">20211129_DDA</strain>
        <tissue evidence="1">Liver</tissue>
    </source>
</reference>
<evidence type="ECO:0000313" key="2">
    <source>
        <dbReference type="Proteomes" id="UP001066276"/>
    </source>
</evidence>
<accession>A0AAV7S288</accession>
<dbReference type="EMBL" id="JANPWB010000009">
    <property type="protein sequence ID" value="KAJ1157855.1"/>
    <property type="molecule type" value="Genomic_DNA"/>
</dbReference>
<keyword evidence="2" id="KW-1185">Reference proteome</keyword>
<gene>
    <name evidence="1" type="ORF">NDU88_010552</name>
</gene>
<dbReference type="AlphaFoldDB" id="A0AAV7S288"/>
<evidence type="ECO:0000313" key="1">
    <source>
        <dbReference type="EMBL" id="KAJ1157855.1"/>
    </source>
</evidence>
<name>A0AAV7S288_PLEWA</name>
<sequence>MTACMQALRKACLPGLVPSGDGSHRHQKKEAVIIVDALLRRQRSSRGVLGSWSSNETVIMGVPELKPEGAYSLGPIPKPGAPLRAIIARPFNHRDRDLIIQHVVLRIFLAAIRATGGT</sequence>
<comment type="caution">
    <text evidence="1">The sequence shown here is derived from an EMBL/GenBank/DDBJ whole genome shotgun (WGS) entry which is preliminary data.</text>
</comment>
<proteinExistence type="predicted"/>